<accession>A0ABP6HT25</accession>
<evidence type="ECO:0000313" key="3">
    <source>
        <dbReference type="EMBL" id="GAA2783122.1"/>
    </source>
</evidence>
<evidence type="ECO:0000313" key="4">
    <source>
        <dbReference type="Proteomes" id="UP001500893"/>
    </source>
</evidence>
<keyword evidence="2" id="KW-0732">Signal</keyword>
<gene>
    <name evidence="3" type="ORF">GCM10010521_72220</name>
</gene>
<feature type="region of interest" description="Disordered" evidence="1">
    <location>
        <begin position="100"/>
        <end position="138"/>
    </location>
</feature>
<evidence type="ECO:0000256" key="2">
    <source>
        <dbReference type="SAM" id="SignalP"/>
    </source>
</evidence>
<sequence>MIVLVIIFMIVLATPGPDLCSALAATGGLSAAILKAGDVVRRPGGTRADRPRRGRRHPSRVGPSADGAGLDPTGRTSMAYPVPLPFRVVLWPAFPQHHLPVRASGRVPDDVLREPVGSRRPRRPADVGVTCDDNPRRS</sequence>
<feature type="signal peptide" evidence="2">
    <location>
        <begin position="1"/>
        <end position="24"/>
    </location>
</feature>
<protein>
    <submittedName>
        <fullName evidence="3">Uncharacterized protein</fullName>
    </submittedName>
</protein>
<feature type="region of interest" description="Disordered" evidence="1">
    <location>
        <begin position="40"/>
        <end position="76"/>
    </location>
</feature>
<reference evidence="4" key="1">
    <citation type="journal article" date="2019" name="Int. J. Syst. Evol. Microbiol.">
        <title>The Global Catalogue of Microorganisms (GCM) 10K type strain sequencing project: providing services to taxonomists for standard genome sequencing and annotation.</title>
        <authorList>
            <consortium name="The Broad Institute Genomics Platform"/>
            <consortium name="The Broad Institute Genome Sequencing Center for Infectious Disease"/>
            <person name="Wu L."/>
            <person name="Ma J."/>
        </authorList>
    </citation>
    <scope>NUCLEOTIDE SEQUENCE [LARGE SCALE GENOMIC DNA]</scope>
    <source>
        <strain evidence="4">JCM 11574</strain>
    </source>
</reference>
<proteinExistence type="predicted"/>
<feature type="chain" id="PRO_5047083345" evidence="2">
    <location>
        <begin position="25"/>
        <end position="138"/>
    </location>
</feature>
<organism evidence="3 4">
    <name type="scientific">Streptomyces rameus</name>
    <dbReference type="NCBI Taxonomy" id="68261"/>
    <lineage>
        <taxon>Bacteria</taxon>
        <taxon>Bacillati</taxon>
        <taxon>Actinomycetota</taxon>
        <taxon>Actinomycetes</taxon>
        <taxon>Kitasatosporales</taxon>
        <taxon>Streptomycetaceae</taxon>
        <taxon>Streptomyces</taxon>
    </lineage>
</organism>
<dbReference type="EMBL" id="BAAAVM010000154">
    <property type="protein sequence ID" value="GAA2783122.1"/>
    <property type="molecule type" value="Genomic_DNA"/>
</dbReference>
<evidence type="ECO:0000256" key="1">
    <source>
        <dbReference type="SAM" id="MobiDB-lite"/>
    </source>
</evidence>
<keyword evidence="4" id="KW-1185">Reference proteome</keyword>
<comment type="caution">
    <text evidence="3">The sequence shown here is derived from an EMBL/GenBank/DDBJ whole genome shotgun (WGS) entry which is preliminary data.</text>
</comment>
<name>A0ABP6HT25_9ACTN</name>
<feature type="compositionally biased region" description="Basic and acidic residues" evidence="1">
    <location>
        <begin position="107"/>
        <end position="117"/>
    </location>
</feature>
<dbReference type="Proteomes" id="UP001500893">
    <property type="component" value="Unassembled WGS sequence"/>
</dbReference>
<feature type="compositionally biased region" description="Basic residues" evidence="1">
    <location>
        <begin position="50"/>
        <end position="59"/>
    </location>
</feature>